<name>A0A3P7L923_STRVU</name>
<accession>A0A3P7L923</accession>
<dbReference type="Proteomes" id="UP000270094">
    <property type="component" value="Unassembled WGS sequence"/>
</dbReference>
<proteinExistence type="predicted"/>
<keyword evidence="2" id="KW-1185">Reference proteome</keyword>
<protein>
    <submittedName>
        <fullName evidence="1">Uncharacterized protein</fullName>
    </submittedName>
</protein>
<evidence type="ECO:0000313" key="1">
    <source>
        <dbReference type="EMBL" id="VDM75862.1"/>
    </source>
</evidence>
<dbReference type="EMBL" id="UYYB01095939">
    <property type="protein sequence ID" value="VDM75862.1"/>
    <property type="molecule type" value="Genomic_DNA"/>
</dbReference>
<gene>
    <name evidence="1" type="ORF">SVUK_LOCUS10860</name>
</gene>
<organism evidence="1 2">
    <name type="scientific">Strongylus vulgaris</name>
    <name type="common">Blood worm</name>
    <dbReference type="NCBI Taxonomy" id="40348"/>
    <lineage>
        <taxon>Eukaryota</taxon>
        <taxon>Metazoa</taxon>
        <taxon>Ecdysozoa</taxon>
        <taxon>Nematoda</taxon>
        <taxon>Chromadorea</taxon>
        <taxon>Rhabditida</taxon>
        <taxon>Rhabditina</taxon>
        <taxon>Rhabditomorpha</taxon>
        <taxon>Strongyloidea</taxon>
        <taxon>Strongylidae</taxon>
        <taxon>Strongylus</taxon>
    </lineage>
</organism>
<evidence type="ECO:0000313" key="2">
    <source>
        <dbReference type="Proteomes" id="UP000270094"/>
    </source>
</evidence>
<sequence>MDNRWVYDKSNTSMIELSHYNDECGVIQCFTSVFLDFSVRRLRVVDAPCLSEKGVKIGVGGDGSGVSSVHLTLVMMASNAVDVIRSLARACQVFTTDNRRALWIREPFRLNQLDGGGFGMAYI</sequence>
<dbReference type="AlphaFoldDB" id="A0A3P7L923"/>
<reference evidence="1 2" key="1">
    <citation type="submission" date="2018-11" db="EMBL/GenBank/DDBJ databases">
        <authorList>
            <consortium name="Pathogen Informatics"/>
        </authorList>
    </citation>
    <scope>NUCLEOTIDE SEQUENCE [LARGE SCALE GENOMIC DNA]</scope>
</reference>